<dbReference type="KEGG" id="eaz:JHT90_09935"/>
<comment type="similarity">
    <text evidence="1">Belongs to the N-Me-Phe pilin family.</text>
</comment>
<evidence type="ECO:0000256" key="1">
    <source>
        <dbReference type="ARBA" id="ARBA00005233"/>
    </source>
</evidence>
<keyword evidence="3" id="KW-0732">Signal</keyword>
<dbReference type="Proteomes" id="UP000595278">
    <property type="component" value="Chromosome"/>
</dbReference>
<proteinExistence type="inferred from homology"/>
<evidence type="ECO:0000256" key="2">
    <source>
        <dbReference type="ARBA" id="ARBA00029638"/>
    </source>
</evidence>
<name>A0A974RW08_9GAMM</name>
<dbReference type="EMBL" id="CP067393">
    <property type="protein sequence ID" value="QQP84726.1"/>
    <property type="molecule type" value="Genomic_DNA"/>
</dbReference>
<dbReference type="InterPro" id="IPR045584">
    <property type="entry name" value="Pilin-like"/>
</dbReference>
<sequence>MGLIRSLMVVASCLLVANNSWTAVNPPTIQDKGDQQFVTGFVLGSVVAYALHNYYSYYQQCPEDIQVLNLPDMNFFADSPLEKVSVTKQCTLSIHYKKDATIAEGLRGKTLTIKEAMTSGKEQQSFTGECSFNGDSRYAPAKDCQLTAKQQAALTPQILALGTWYSKLYSEQGAVPSLKAPMNEAVILAYEQKQQLTNYYIKHGQCPKNNQVLGILPAMEIKGAFVESVSVEGCDIIATLKKQKNLFPELQGKSLILRMVPTQQQGIFNWQCGSDAALKFLPKQCQSL</sequence>
<dbReference type="InterPro" id="IPR001082">
    <property type="entry name" value="Pilin"/>
</dbReference>
<evidence type="ECO:0000256" key="3">
    <source>
        <dbReference type="SAM" id="SignalP"/>
    </source>
</evidence>
<dbReference type="GO" id="GO:0009289">
    <property type="term" value="C:pilus"/>
    <property type="evidence" value="ECO:0007669"/>
    <property type="project" value="InterPro"/>
</dbReference>
<accession>A0A974RW08</accession>
<gene>
    <name evidence="4" type="ORF">JHT90_09935</name>
</gene>
<dbReference type="SUPFAM" id="SSF54523">
    <property type="entry name" value="Pili subunits"/>
    <property type="match status" value="1"/>
</dbReference>
<feature type="chain" id="PRO_5036834003" description="Pilin" evidence="3">
    <location>
        <begin position="23"/>
        <end position="288"/>
    </location>
</feature>
<dbReference type="Gene3D" id="3.30.700.10">
    <property type="entry name" value="Glycoprotein, Type 4 Pilin"/>
    <property type="match status" value="2"/>
</dbReference>
<organism evidence="4 5">
    <name type="scientific">Entomomonas asaccharolytica</name>
    <dbReference type="NCBI Taxonomy" id="2785331"/>
    <lineage>
        <taxon>Bacteria</taxon>
        <taxon>Pseudomonadati</taxon>
        <taxon>Pseudomonadota</taxon>
        <taxon>Gammaproteobacteria</taxon>
        <taxon>Pseudomonadales</taxon>
        <taxon>Pseudomonadaceae</taxon>
        <taxon>Entomomonas</taxon>
    </lineage>
</organism>
<dbReference type="Pfam" id="PF00114">
    <property type="entry name" value="Pilin"/>
    <property type="match status" value="1"/>
</dbReference>
<dbReference type="AlphaFoldDB" id="A0A974RW08"/>
<reference evidence="4 5" key="1">
    <citation type="submission" date="2021-01" db="EMBL/GenBank/DDBJ databases">
        <title>Entomomonas sp. F2A isolated from a house cricket (Acheta domesticus).</title>
        <authorList>
            <person name="Spergser J."/>
            <person name="Busse H.-J."/>
        </authorList>
    </citation>
    <scope>NUCLEOTIDE SEQUENCE [LARGE SCALE GENOMIC DNA]</scope>
    <source>
        <strain evidence="4 5">F2A</strain>
    </source>
</reference>
<dbReference type="GO" id="GO:0007155">
    <property type="term" value="P:cell adhesion"/>
    <property type="evidence" value="ECO:0007669"/>
    <property type="project" value="InterPro"/>
</dbReference>
<evidence type="ECO:0000313" key="4">
    <source>
        <dbReference type="EMBL" id="QQP84726.1"/>
    </source>
</evidence>
<dbReference type="RefSeq" id="WP_201090623.1">
    <property type="nucleotide sequence ID" value="NZ_CP067393.1"/>
</dbReference>
<protein>
    <recommendedName>
        <fullName evidence="2">Pilin</fullName>
    </recommendedName>
</protein>
<feature type="signal peptide" evidence="3">
    <location>
        <begin position="1"/>
        <end position="22"/>
    </location>
</feature>
<evidence type="ECO:0000313" key="5">
    <source>
        <dbReference type="Proteomes" id="UP000595278"/>
    </source>
</evidence>
<keyword evidence="5" id="KW-1185">Reference proteome</keyword>